<dbReference type="AlphaFoldDB" id="A0A6P8IGT0"/>
<dbReference type="PRINTS" id="PR00080">
    <property type="entry name" value="SDRFAMILY"/>
</dbReference>
<dbReference type="InParanoid" id="A0A6P8IGT0"/>
<evidence type="ECO:0000256" key="3">
    <source>
        <dbReference type="SAM" id="Phobius"/>
    </source>
</evidence>
<proteinExistence type="inferred from homology"/>
<feature type="transmembrane region" description="Helical" evidence="3">
    <location>
        <begin position="292"/>
        <end position="311"/>
    </location>
</feature>
<dbReference type="GO" id="GO:0008202">
    <property type="term" value="P:steroid metabolic process"/>
    <property type="evidence" value="ECO:0007669"/>
    <property type="project" value="TreeGrafter"/>
</dbReference>
<dbReference type="KEGG" id="aten:116301075"/>
<dbReference type="OrthoDB" id="5969496at2759"/>
<dbReference type="GO" id="GO:0016491">
    <property type="term" value="F:oxidoreductase activity"/>
    <property type="evidence" value="ECO:0007669"/>
    <property type="project" value="UniProtKB-KW"/>
</dbReference>
<keyword evidence="1" id="KW-0560">Oxidoreductase</keyword>
<dbReference type="InterPro" id="IPR036291">
    <property type="entry name" value="NAD(P)-bd_dom_sf"/>
</dbReference>
<dbReference type="PANTHER" id="PTHR43313:SF50">
    <property type="entry name" value="GH26015P"/>
    <property type="match status" value="1"/>
</dbReference>
<dbReference type="PANTHER" id="PTHR43313">
    <property type="entry name" value="SHORT-CHAIN DEHYDROGENASE/REDUCTASE FAMILY 9C"/>
    <property type="match status" value="1"/>
</dbReference>
<dbReference type="Proteomes" id="UP000515163">
    <property type="component" value="Unplaced"/>
</dbReference>
<sequence>MTKPECTSCLLWLIPAVLLLVYIVVRKCLSFQKVKNISKKFVLITGCDKGFGRLAAIELDLLGFQIIATCLTTQGKDDLERVCSQRTKVFLLDVTKTKQIKEVYSEVNRFIPKDVGLWALINNAGIFIPGPVEWQPLDAFKRTADVNLWGVIDMTKTFLPLVRKAQGRIVNLSSIAGRMPFTYMSAYCITKFGVETFSDVLRREVKPFGVKVILIEPSGYKTPLMNEEYMKISWNKEWEDLSDEAKDVYDDEYRGKAFKALRNTFSTASDDIGMVVKALEVAVTSKAPRDRYLVGLTASVLAFIAFLPSAIVDTLANFAVPTSFGRKNS</sequence>
<dbReference type="InterPro" id="IPR020904">
    <property type="entry name" value="Sc_DH/Rdtase_CS"/>
</dbReference>
<name>A0A6P8IGT0_ACTTE</name>
<reference evidence="5" key="1">
    <citation type="submission" date="2025-08" db="UniProtKB">
        <authorList>
            <consortium name="RefSeq"/>
        </authorList>
    </citation>
    <scope>IDENTIFICATION</scope>
    <source>
        <tissue evidence="5">Tentacle</tissue>
    </source>
</reference>
<dbReference type="Pfam" id="PF00106">
    <property type="entry name" value="adh_short"/>
    <property type="match status" value="1"/>
</dbReference>
<gene>
    <name evidence="5" type="primary">LOC116301075</name>
</gene>
<accession>A0A6P8IGT0</accession>
<protein>
    <submittedName>
        <fullName evidence="5">Retinol dehydrogenase 7-like</fullName>
    </submittedName>
</protein>
<dbReference type="Gene3D" id="3.40.50.720">
    <property type="entry name" value="NAD(P)-binding Rossmann-like Domain"/>
    <property type="match status" value="1"/>
</dbReference>
<dbReference type="RefSeq" id="XP_031565934.1">
    <property type="nucleotide sequence ID" value="XM_031710074.1"/>
</dbReference>
<evidence type="ECO:0000256" key="2">
    <source>
        <dbReference type="RuleBase" id="RU000363"/>
    </source>
</evidence>
<dbReference type="GeneID" id="116301075"/>
<feature type="transmembrane region" description="Helical" evidence="3">
    <location>
        <begin position="12"/>
        <end position="29"/>
    </location>
</feature>
<evidence type="ECO:0000256" key="1">
    <source>
        <dbReference type="ARBA" id="ARBA00023002"/>
    </source>
</evidence>
<keyword evidence="4" id="KW-1185">Reference proteome</keyword>
<dbReference type="PRINTS" id="PR00081">
    <property type="entry name" value="GDHRDH"/>
</dbReference>
<comment type="similarity">
    <text evidence="2">Belongs to the short-chain dehydrogenases/reductases (SDR) family.</text>
</comment>
<evidence type="ECO:0000313" key="4">
    <source>
        <dbReference type="Proteomes" id="UP000515163"/>
    </source>
</evidence>
<dbReference type="SUPFAM" id="SSF51735">
    <property type="entry name" value="NAD(P)-binding Rossmann-fold domains"/>
    <property type="match status" value="1"/>
</dbReference>
<evidence type="ECO:0000313" key="5">
    <source>
        <dbReference type="RefSeq" id="XP_031565934.1"/>
    </source>
</evidence>
<keyword evidence="3" id="KW-0472">Membrane</keyword>
<keyword evidence="3" id="KW-1133">Transmembrane helix</keyword>
<dbReference type="PROSITE" id="PS00061">
    <property type="entry name" value="ADH_SHORT"/>
    <property type="match status" value="1"/>
</dbReference>
<organism evidence="4 5">
    <name type="scientific">Actinia tenebrosa</name>
    <name type="common">Australian red waratah sea anemone</name>
    <dbReference type="NCBI Taxonomy" id="6105"/>
    <lineage>
        <taxon>Eukaryota</taxon>
        <taxon>Metazoa</taxon>
        <taxon>Cnidaria</taxon>
        <taxon>Anthozoa</taxon>
        <taxon>Hexacorallia</taxon>
        <taxon>Actiniaria</taxon>
        <taxon>Actiniidae</taxon>
        <taxon>Actinia</taxon>
    </lineage>
</organism>
<dbReference type="InterPro" id="IPR002347">
    <property type="entry name" value="SDR_fam"/>
</dbReference>
<keyword evidence="3" id="KW-0812">Transmembrane</keyword>